<accession>A0A5N0T8X3</accession>
<dbReference type="RefSeq" id="WP_150864115.1">
    <property type="nucleotide sequence ID" value="NZ_VYXP01000005.1"/>
</dbReference>
<evidence type="ECO:0000313" key="4">
    <source>
        <dbReference type="Proteomes" id="UP000325372"/>
    </source>
</evidence>
<dbReference type="GO" id="GO:0009269">
    <property type="term" value="P:response to desiccation"/>
    <property type="evidence" value="ECO:0007669"/>
    <property type="project" value="InterPro"/>
</dbReference>
<evidence type="ECO:0000256" key="1">
    <source>
        <dbReference type="SAM" id="SignalP"/>
    </source>
</evidence>
<feature type="domain" description="Water stress and hypersensitive response" evidence="2">
    <location>
        <begin position="32"/>
        <end position="148"/>
    </location>
</feature>
<evidence type="ECO:0000259" key="2">
    <source>
        <dbReference type="SMART" id="SM00769"/>
    </source>
</evidence>
<name>A0A5N0T8X3_9GAMM</name>
<dbReference type="Proteomes" id="UP000325372">
    <property type="component" value="Unassembled WGS sequence"/>
</dbReference>
<gene>
    <name evidence="3" type="ORF">F3N42_09100</name>
</gene>
<evidence type="ECO:0000313" key="3">
    <source>
        <dbReference type="EMBL" id="KAA9131465.1"/>
    </source>
</evidence>
<dbReference type="SMART" id="SM00769">
    <property type="entry name" value="WHy"/>
    <property type="match status" value="1"/>
</dbReference>
<feature type="chain" id="PRO_5024339605" evidence="1">
    <location>
        <begin position="24"/>
        <end position="158"/>
    </location>
</feature>
<dbReference type="PROSITE" id="PS51257">
    <property type="entry name" value="PROKAR_LIPOPROTEIN"/>
    <property type="match status" value="1"/>
</dbReference>
<dbReference type="EMBL" id="VYXP01000005">
    <property type="protein sequence ID" value="KAA9131465.1"/>
    <property type="molecule type" value="Genomic_DNA"/>
</dbReference>
<organism evidence="3 4">
    <name type="scientific">Marinihelvus fidelis</name>
    <dbReference type="NCBI Taxonomy" id="2613842"/>
    <lineage>
        <taxon>Bacteria</taxon>
        <taxon>Pseudomonadati</taxon>
        <taxon>Pseudomonadota</taxon>
        <taxon>Gammaproteobacteria</taxon>
        <taxon>Chromatiales</taxon>
        <taxon>Wenzhouxiangellaceae</taxon>
        <taxon>Marinihelvus</taxon>
    </lineage>
</organism>
<dbReference type="InterPro" id="IPR013990">
    <property type="entry name" value="WHy-dom"/>
</dbReference>
<keyword evidence="4" id="KW-1185">Reference proteome</keyword>
<comment type="caution">
    <text evidence="3">The sequence shown here is derived from an EMBL/GenBank/DDBJ whole genome shotgun (WGS) entry which is preliminary data.</text>
</comment>
<dbReference type="SUPFAM" id="SSF117070">
    <property type="entry name" value="LEA14-like"/>
    <property type="match status" value="1"/>
</dbReference>
<protein>
    <submittedName>
        <fullName evidence="3">LEA type 2 family protein</fullName>
    </submittedName>
</protein>
<dbReference type="InterPro" id="IPR004864">
    <property type="entry name" value="LEA_2"/>
</dbReference>
<reference evidence="3 4" key="1">
    <citation type="submission" date="2019-09" db="EMBL/GenBank/DDBJ databases">
        <title>Wenzhouxiangella sp. Genome sequencing and assembly.</title>
        <authorList>
            <person name="Zhang R."/>
        </authorList>
    </citation>
    <scope>NUCLEOTIDE SEQUENCE [LARGE SCALE GENOMIC DNA]</scope>
    <source>
        <strain evidence="3 4">W260</strain>
    </source>
</reference>
<dbReference type="Pfam" id="PF03168">
    <property type="entry name" value="LEA_2"/>
    <property type="match status" value="1"/>
</dbReference>
<dbReference type="AlphaFoldDB" id="A0A5N0T8X3"/>
<sequence length="158" mass="17209">MTTPLYRLLTILSVLLLTACATLDPDYEEPVVSLAGIRALPSQGGMPNFEVKLHIVNPNDFDLDLEGVVYTIALDGHELVKSVGKGFPVIESYSEETLTLTGSVNLLEGIRLFADLMQSSGNELDYAFKAKLDMGGLHPSIRVNETGKLDLATMGQRR</sequence>
<dbReference type="Gene3D" id="2.60.40.1820">
    <property type="match status" value="1"/>
</dbReference>
<keyword evidence="1" id="KW-0732">Signal</keyword>
<feature type="signal peptide" evidence="1">
    <location>
        <begin position="1"/>
        <end position="23"/>
    </location>
</feature>
<proteinExistence type="predicted"/>